<dbReference type="InterPro" id="IPR052818">
    <property type="entry name" value="NEDD1_Spindle_Assembly"/>
</dbReference>
<protein>
    <recommendedName>
        <fullName evidence="5">Anaphase-promoting complex subunit 4 WD40 domain-containing protein</fullName>
    </recommendedName>
</protein>
<dbReference type="GO" id="GO:0005737">
    <property type="term" value="C:cytoplasm"/>
    <property type="evidence" value="ECO:0007669"/>
    <property type="project" value="TreeGrafter"/>
</dbReference>
<dbReference type="InterPro" id="IPR001680">
    <property type="entry name" value="WD40_rpt"/>
</dbReference>
<evidence type="ECO:0000256" key="1">
    <source>
        <dbReference type="PROSITE-ProRule" id="PRU00221"/>
    </source>
</evidence>
<dbReference type="Pfam" id="PF00400">
    <property type="entry name" value="WD40"/>
    <property type="match status" value="3"/>
</dbReference>
<keyword evidence="1" id="KW-0853">WD repeat</keyword>
<dbReference type="PROSITE" id="PS00678">
    <property type="entry name" value="WD_REPEATS_1"/>
    <property type="match status" value="1"/>
</dbReference>
<gene>
    <name evidence="3" type="ORF">PPRIM_AZ9-3.1.T0650208</name>
</gene>
<keyword evidence="2" id="KW-0472">Membrane</keyword>
<comment type="caution">
    <text evidence="3">The sequence shown here is derived from an EMBL/GenBank/DDBJ whole genome shotgun (WGS) entry which is preliminary data.</text>
</comment>
<feature type="repeat" description="WD" evidence="1">
    <location>
        <begin position="66"/>
        <end position="107"/>
    </location>
</feature>
<evidence type="ECO:0000313" key="4">
    <source>
        <dbReference type="Proteomes" id="UP000688137"/>
    </source>
</evidence>
<sequence>MSQLVSCSKSILIHDQSMDPILRINPHKSSINCCIWNHNNCVIASCGNDGVIVLSRAADGESLLPLEHNGKAINAISFTSNSQYLASGGHDSIVRVWDLKKKSIQSHLKGHYSQINSLHWNSADTLIASASNVGDILVHDVNTQIAVSTFNLKGSKTPGFKAVKFMSKNLLCSGSNDGSVTIFDLNKNEYQCNFSSQHTSKVTGIGVTQSLVCSVGTDQKCYLYSIVDKKVTHTIACENPLNSVAIQNDDYSVTVGTLYGQIYVYDIRMTQKPKLQFRGHDNSSVNYMEYQNIESQSQQPPPSQRLLNDSNLSVQSQLKPNQIKSPLILEIKKDSTKDLSTLSNKESMIKIEQQKQMQYDQFQSRVQSSQQSKFDQSTSKIEDISRKYEVSRVIGGQNDFTDEQKKYIQQQINDQTYQLKKIVQDSVSSMHVDMIRQFQIQQNEMQQILDQYMKEQKSHNQNKRISNQKDNRIEINQQFMLQVYLVRYDCFKIQQLIPNRIFCILFYTICVIDLILLLFSCSFFILPYQQQDIEQQFIIEKQTTDWNLNLYQTQFRQYPIIGKLNNQQFSLEINHYHNTLNNNTSTYFQKTNFHEFFGYIDYQLANLIHPKVHCLLLKISKRQTQKIIKNLPQCNKSIGIPITPWFWKGDQIYYLSEICFKISIKGDRFYFEGGCFKDGFIYKKLSTHETINFENLSLYLTHVDDLYINGLTFSGKTQISLIPSLYLTLIYYSFLFGFSGTIYMILIYFILSIRKKSENQYV</sequence>
<dbReference type="GO" id="GO:0000922">
    <property type="term" value="C:spindle pole"/>
    <property type="evidence" value="ECO:0007669"/>
    <property type="project" value="TreeGrafter"/>
</dbReference>
<proteinExistence type="predicted"/>
<dbReference type="GO" id="GO:0043015">
    <property type="term" value="F:gamma-tubulin binding"/>
    <property type="evidence" value="ECO:0007669"/>
    <property type="project" value="TreeGrafter"/>
</dbReference>
<organism evidence="3 4">
    <name type="scientific">Paramecium primaurelia</name>
    <dbReference type="NCBI Taxonomy" id="5886"/>
    <lineage>
        <taxon>Eukaryota</taxon>
        <taxon>Sar</taxon>
        <taxon>Alveolata</taxon>
        <taxon>Ciliophora</taxon>
        <taxon>Intramacronucleata</taxon>
        <taxon>Oligohymenophorea</taxon>
        <taxon>Peniculida</taxon>
        <taxon>Parameciidae</taxon>
        <taxon>Paramecium</taxon>
    </lineage>
</organism>
<keyword evidence="2" id="KW-0812">Transmembrane</keyword>
<dbReference type="PROSITE" id="PS50082">
    <property type="entry name" value="WD_REPEATS_2"/>
    <property type="match status" value="1"/>
</dbReference>
<dbReference type="PROSITE" id="PS50294">
    <property type="entry name" value="WD_REPEATS_REGION"/>
    <property type="match status" value="1"/>
</dbReference>
<dbReference type="PANTHER" id="PTHR44414">
    <property type="entry name" value="PROTEIN NEDD1"/>
    <property type="match status" value="1"/>
</dbReference>
<accession>A0A8S1MMG4</accession>
<dbReference type="Proteomes" id="UP000688137">
    <property type="component" value="Unassembled WGS sequence"/>
</dbReference>
<feature type="transmembrane region" description="Helical" evidence="2">
    <location>
        <begin position="729"/>
        <end position="751"/>
    </location>
</feature>
<evidence type="ECO:0000313" key="3">
    <source>
        <dbReference type="EMBL" id="CAD8081380.1"/>
    </source>
</evidence>
<evidence type="ECO:0000256" key="2">
    <source>
        <dbReference type="SAM" id="Phobius"/>
    </source>
</evidence>
<dbReference type="AlphaFoldDB" id="A0A8S1MMG4"/>
<keyword evidence="2" id="KW-1133">Transmembrane helix</keyword>
<dbReference type="GO" id="GO:0036064">
    <property type="term" value="C:ciliary basal body"/>
    <property type="evidence" value="ECO:0007669"/>
    <property type="project" value="TreeGrafter"/>
</dbReference>
<dbReference type="GO" id="GO:0005813">
    <property type="term" value="C:centrosome"/>
    <property type="evidence" value="ECO:0007669"/>
    <property type="project" value="TreeGrafter"/>
</dbReference>
<feature type="transmembrane region" description="Helical" evidence="2">
    <location>
        <begin position="501"/>
        <end position="526"/>
    </location>
</feature>
<dbReference type="GO" id="GO:0005814">
    <property type="term" value="C:centriole"/>
    <property type="evidence" value="ECO:0007669"/>
    <property type="project" value="TreeGrafter"/>
</dbReference>
<dbReference type="EMBL" id="CAJJDM010000067">
    <property type="protein sequence ID" value="CAD8081380.1"/>
    <property type="molecule type" value="Genomic_DNA"/>
</dbReference>
<dbReference type="PANTHER" id="PTHR44414:SF1">
    <property type="entry name" value="PROTEIN NEDD1"/>
    <property type="match status" value="1"/>
</dbReference>
<dbReference type="GO" id="GO:0007020">
    <property type="term" value="P:microtubule nucleation"/>
    <property type="evidence" value="ECO:0007669"/>
    <property type="project" value="TreeGrafter"/>
</dbReference>
<reference evidence="3" key="1">
    <citation type="submission" date="2021-01" db="EMBL/GenBank/DDBJ databases">
        <authorList>
            <consortium name="Genoscope - CEA"/>
            <person name="William W."/>
        </authorList>
    </citation>
    <scope>NUCLEOTIDE SEQUENCE</scope>
</reference>
<dbReference type="InterPro" id="IPR019775">
    <property type="entry name" value="WD40_repeat_CS"/>
</dbReference>
<dbReference type="OMA" id="KNEYQCN"/>
<name>A0A8S1MMG4_PARPR</name>
<dbReference type="SMART" id="SM00320">
    <property type="entry name" value="WD40"/>
    <property type="match status" value="6"/>
</dbReference>
<dbReference type="GO" id="GO:0000278">
    <property type="term" value="P:mitotic cell cycle"/>
    <property type="evidence" value="ECO:0007669"/>
    <property type="project" value="TreeGrafter"/>
</dbReference>
<evidence type="ECO:0008006" key="5">
    <source>
        <dbReference type="Google" id="ProtNLM"/>
    </source>
</evidence>
<keyword evidence="4" id="KW-1185">Reference proteome</keyword>